<dbReference type="SUPFAM" id="SSF54826">
    <property type="entry name" value="Enolase N-terminal domain-like"/>
    <property type="match status" value="1"/>
</dbReference>
<dbReference type="Pfam" id="PF02746">
    <property type="entry name" value="MR_MLE_N"/>
    <property type="match status" value="1"/>
</dbReference>
<evidence type="ECO:0000256" key="1">
    <source>
        <dbReference type="ARBA" id="ARBA00023239"/>
    </source>
</evidence>
<protein>
    <submittedName>
        <fullName evidence="3">L-alanine-DL-glutamate epimerase</fullName>
    </submittedName>
</protein>
<dbReference type="SFLD" id="SFLDG00179">
    <property type="entry name" value="mandelate_racemase"/>
    <property type="match status" value="1"/>
</dbReference>
<reference evidence="3 4" key="1">
    <citation type="submission" date="2016-10" db="EMBL/GenBank/DDBJ databases">
        <authorList>
            <person name="de Groot N.N."/>
        </authorList>
    </citation>
    <scope>NUCLEOTIDE SEQUENCE [LARGE SCALE GENOMIC DNA]</scope>
    <source>
        <strain evidence="3 4">DSM 21800</strain>
    </source>
</reference>
<dbReference type="OrthoDB" id="5168231at2"/>
<dbReference type="SMART" id="SM00922">
    <property type="entry name" value="MR_MLE"/>
    <property type="match status" value="1"/>
</dbReference>
<gene>
    <name evidence="3" type="ORF">SAMN04489812_2292</name>
</gene>
<dbReference type="InterPro" id="IPR013342">
    <property type="entry name" value="Mandelate_racemase_C"/>
</dbReference>
<dbReference type="InterPro" id="IPR029017">
    <property type="entry name" value="Enolase-like_N"/>
</dbReference>
<dbReference type="Pfam" id="PF13378">
    <property type="entry name" value="MR_MLE_C"/>
    <property type="match status" value="1"/>
</dbReference>
<keyword evidence="1" id="KW-0456">Lyase</keyword>
<name>A0A1H1T839_9ACTN</name>
<dbReference type="PANTHER" id="PTHR48080">
    <property type="entry name" value="D-GALACTONATE DEHYDRATASE-RELATED"/>
    <property type="match status" value="1"/>
</dbReference>
<evidence type="ECO:0000313" key="3">
    <source>
        <dbReference type="EMBL" id="SDS56382.1"/>
    </source>
</evidence>
<dbReference type="STRING" id="630515.SAMN04489812_2292"/>
<dbReference type="InterPro" id="IPR036849">
    <property type="entry name" value="Enolase-like_C_sf"/>
</dbReference>
<keyword evidence="4" id="KW-1185">Reference proteome</keyword>
<dbReference type="CDD" id="cd03316">
    <property type="entry name" value="MR_like"/>
    <property type="match status" value="1"/>
</dbReference>
<dbReference type="AlphaFoldDB" id="A0A1H1T839"/>
<evidence type="ECO:0000259" key="2">
    <source>
        <dbReference type="SMART" id="SM00922"/>
    </source>
</evidence>
<feature type="domain" description="Mandelate racemase/muconate lactonizing enzyme C-terminal" evidence="2">
    <location>
        <begin position="124"/>
        <end position="258"/>
    </location>
</feature>
<dbReference type="InterPro" id="IPR013341">
    <property type="entry name" value="Mandelate_racemase_N_dom"/>
</dbReference>
<dbReference type="Gene3D" id="3.30.390.10">
    <property type="entry name" value="Enolase-like, N-terminal domain"/>
    <property type="match status" value="1"/>
</dbReference>
<evidence type="ECO:0000313" key="4">
    <source>
        <dbReference type="Proteomes" id="UP000199103"/>
    </source>
</evidence>
<organism evidence="3 4">
    <name type="scientific">Microlunatus soli</name>
    <dbReference type="NCBI Taxonomy" id="630515"/>
    <lineage>
        <taxon>Bacteria</taxon>
        <taxon>Bacillati</taxon>
        <taxon>Actinomycetota</taxon>
        <taxon>Actinomycetes</taxon>
        <taxon>Propionibacteriales</taxon>
        <taxon>Propionibacteriaceae</taxon>
        <taxon>Microlunatus</taxon>
    </lineage>
</organism>
<accession>A0A1H1T839</accession>
<sequence length="396" mass="43182">MKITAVKCAVIGDHPTIRIVTDEGIDGYGQAESYKPWLKPVVLHFEPYLLDQDPTDVQRVVDRVRRLGGTKPWGSAVSAIEIALWDLAGQAAGLPVHKMLGGKVRDRVRVYNGGVRQPLTSWDPAGYRQAAAYMKSAPEGFTIVKEGVAFHGAMAAQTPDFFYGDLRSGPPHPDGGLLTERGLDHVVACVEAIKDELGDGIGLALDCGPGWRISDAIRFARRVEHLNLLWLEDLLSGDYTPYTDAASYREVTRATSTPTHTGEQLYLRQGFRELIETDAVRVIGPDPADVGGLAELKWIAEYADLHGIGIAPHGVWDGLLGLAAHIQLAATLPDNFIAFEYPVPSHRWWYDIVDGLPDPIVVDGHIAVGDRPGLGVTIIPEAAKGYLRPEDADFFD</sequence>
<dbReference type="InterPro" id="IPR034593">
    <property type="entry name" value="DgoD-like"/>
</dbReference>
<dbReference type="RefSeq" id="WP_091524619.1">
    <property type="nucleotide sequence ID" value="NZ_LT629772.1"/>
</dbReference>
<dbReference type="Gene3D" id="3.20.20.120">
    <property type="entry name" value="Enolase-like C-terminal domain"/>
    <property type="match status" value="1"/>
</dbReference>
<dbReference type="InterPro" id="IPR029065">
    <property type="entry name" value="Enolase_C-like"/>
</dbReference>
<dbReference type="PANTHER" id="PTHR48080:SF2">
    <property type="entry name" value="D-GALACTONATE DEHYDRATASE"/>
    <property type="match status" value="1"/>
</dbReference>
<proteinExistence type="predicted"/>
<dbReference type="SUPFAM" id="SSF51604">
    <property type="entry name" value="Enolase C-terminal domain-like"/>
    <property type="match status" value="1"/>
</dbReference>
<dbReference type="GO" id="GO:0016829">
    <property type="term" value="F:lyase activity"/>
    <property type="evidence" value="ECO:0007669"/>
    <property type="project" value="UniProtKB-KW"/>
</dbReference>
<dbReference type="EMBL" id="LT629772">
    <property type="protein sequence ID" value="SDS56382.1"/>
    <property type="molecule type" value="Genomic_DNA"/>
</dbReference>
<dbReference type="Proteomes" id="UP000199103">
    <property type="component" value="Chromosome I"/>
</dbReference>
<dbReference type="SFLD" id="SFLDS00001">
    <property type="entry name" value="Enolase"/>
    <property type="match status" value="1"/>
</dbReference>